<evidence type="ECO:0000256" key="6">
    <source>
        <dbReference type="ARBA" id="ARBA00022692"/>
    </source>
</evidence>
<dbReference type="Gene3D" id="6.10.340.10">
    <property type="match status" value="1"/>
</dbReference>
<evidence type="ECO:0000256" key="12">
    <source>
        <dbReference type="SAM" id="Phobius"/>
    </source>
</evidence>
<keyword evidence="6 12" id="KW-0812">Transmembrane</keyword>
<comment type="caution">
    <text evidence="15">The sequence shown here is derived from an EMBL/GenBank/DDBJ whole genome shotgun (WGS) entry which is preliminary data.</text>
</comment>
<keyword evidence="4" id="KW-0597">Phosphoprotein</keyword>
<keyword evidence="9" id="KW-0902">Two-component regulatory system</keyword>
<keyword evidence="8 12" id="KW-1133">Transmembrane helix</keyword>
<keyword evidence="16" id="KW-1185">Reference proteome</keyword>
<dbReference type="SUPFAM" id="SSF47384">
    <property type="entry name" value="Homodimeric domain of signal transducing histidine kinase"/>
    <property type="match status" value="1"/>
</dbReference>
<dbReference type="InterPro" id="IPR050428">
    <property type="entry name" value="TCS_sensor_his_kinase"/>
</dbReference>
<dbReference type="SUPFAM" id="SSF158472">
    <property type="entry name" value="HAMP domain-like"/>
    <property type="match status" value="1"/>
</dbReference>
<feature type="transmembrane region" description="Helical" evidence="12">
    <location>
        <begin position="110"/>
        <end position="133"/>
    </location>
</feature>
<dbReference type="SMART" id="SM00304">
    <property type="entry name" value="HAMP"/>
    <property type="match status" value="1"/>
</dbReference>
<comment type="subcellular location">
    <subcellularLocation>
        <location evidence="2">Cell membrane</location>
    </subcellularLocation>
</comment>
<dbReference type="InterPro" id="IPR003661">
    <property type="entry name" value="HisK_dim/P_dom"/>
</dbReference>
<dbReference type="CDD" id="cd00082">
    <property type="entry name" value="HisKA"/>
    <property type="match status" value="1"/>
</dbReference>
<dbReference type="RefSeq" id="WP_377426995.1">
    <property type="nucleotide sequence ID" value="NZ_JBHSPR010000029.1"/>
</dbReference>
<dbReference type="InterPro" id="IPR003660">
    <property type="entry name" value="HAMP_dom"/>
</dbReference>
<sequence>MSVFPRLAGRMAQARLPHRTVRLRITLLYGGLFLVSGALLLAVTYILVLRAVSPPGPGDVPSSSDVVTSPQDGQPAVPPLGGAEQGPGGQAQVQPGSALSEQLGRVMRELLVNSGIALALMSGVSIVLGWIVAGRILRPLRTITSTARDISATNLHRRLALDGPQDELKELGDTFDSLLERLEASFRAQRQFVANASHELRTPLARQRVLGQVALSDPGATAASLREAHERILVANAYQERLIEALLTLTRGHVGIEVREPFDLAQPTHEVVQTRQAEADYRGVQLRAAIYPALMAGHRNLTERLVANLVDNALKYNVPGGWVEVSSGIVDGQATLTVSNTGPLVHPDVIDELFQPFRRLDTTRAAKADGLGLGLSIVRAVADAHDATVDTTARPEGGLTISVTFPTVTSRIHLLASRTEQIPARHR</sequence>
<gene>
    <name evidence="15" type="ORF">ACFP2T_28710</name>
</gene>
<dbReference type="EC" id="2.7.13.3" evidence="3"/>
<evidence type="ECO:0000256" key="8">
    <source>
        <dbReference type="ARBA" id="ARBA00022989"/>
    </source>
</evidence>
<dbReference type="Pfam" id="PF00512">
    <property type="entry name" value="HisKA"/>
    <property type="match status" value="1"/>
</dbReference>
<evidence type="ECO:0000256" key="10">
    <source>
        <dbReference type="ARBA" id="ARBA00023136"/>
    </source>
</evidence>
<protein>
    <recommendedName>
        <fullName evidence="3">histidine kinase</fullName>
        <ecNumber evidence="3">2.7.13.3</ecNumber>
    </recommendedName>
</protein>
<dbReference type="SMART" id="SM00388">
    <property type="entry name" value="HisKA"/>
    <property type="match status" value="1"/>
</dbReference>
<evidence type="ECO:0000256" key="7">
    <source>
        <dbReference type="ARBA" id="ARBA00022777"/>
    </source>
</evidence>
<evidence type="ECO:0000256" key="9">
    <source>
        <dbReference type="ARBA" id="ARBA00023012"/>
    </source>
</evidence>
<keyword evidence="5" id="KW-0808">Transferase</keyword>
<dbReference type="CDD" id="cd06225">
    <property type="entry name" value="HAMP"/>
    <property type="match status" value="1"/>
</dbReference>
<evidence type="ECO:0000259" key="13">
    <source>
        <dbReference type="PROSITE" id="PS50109"/>
    </source>
</evidence>
<evidence type="ECO:0000256" key="1">
    <source>
        <dbReference type="ARBA" id="ARBA00000085"/>
    </source>
</evidence>
<dbReference type="EMBL" id="JBHSPR010000029">
    <property type="protein sequence ID" value="MFC6020162.1"/>
    <property type="molecule type" value="Genomic_DNA"/>
</dbReference>
<reference evidence="16" key="1">
    <citation type="journal article" date="2019" name="Int. J. Syst. Evol. Microbiol.">
        <title>The Global Catalogue of Microorganisms (GCM) 10K type strain sequencing project: providing services to taxonomists for standard genome sequencing and annotation.</title>
        <authorList>
            <consortium name="The Broad Institute Genomics Platform"/>
            <consortium name="The Broad Institute Genome Sequencing Center for Infectious Disease"/>
            <person name="Wu L."/>
            <person name="Ma J."/>
        </authorList>
    </citation>
    <scope>NUCLEOTIDE SEQUENCE [LARGE SCALE GENOMIC DNA]</scope>
    <source>
        <strain evidence="16">ZS-35-S2</strain>
    </source>
</reference>
<evidence type="ECO:0000256" key="4">
    <source>
        <dbReference type="ARBA" id="ARBA00022553"/>
    </source>
</evidence>
<dbReference type="SUPFAM" id="SSF55874">
    <property type="entry name" value="ATPase domain of HSP90 chaperone/DNA topoisomerase II/histidine kinase"/>
    <property type="match status" value="1"/>
</dbReference>
<comment type="catalytic activity">
    <reaction evidence="1">
        <text>ATP + protein L-histidine = ADP + protein N-phospho-L-histidine.</text>
        <dbReference type="EC" id="2.7.13.3"/>
    </reaction>
</comment>
<feature type="domain" description="HAMP" evidence="14">
    <location>
        <begin position="134"/>
        <end position="187"/>
    </location>
</feature>
<evidence type="ECO:0000313" key="15">
    <source>
        <dbReference type="EMBL" id="MFC6020162.1"/>
    </source>
</evidence>
<feature type="transmembrane region" description="Helical" evidence="12">
    <location>
        <begin position="21"/>
        <end position="48"/>
    </location>
</feature>
<dbReference type="Proteomes" id="UP001596203">
    <property type="component" value="Unassembled WGS sequence"/>
</dbReference>
<evidence type="ECO:0000256" key="3">
    <source>
        <dbReference type="ARBA" id="ARBA00012438"/>
    </source>
</evidence>
<accession>A0ABW1KEF7</accession>
<dbReference type="PROSITE" id="PS50885">
    <property type="entry name" value="HAMP"/>
    <property type="match status" value="1"/>
</dbReference>
<dbReference type="InterPro" id="IPR004358">
    <property type="entry name" value="Sig_transdc_His_kin-like_C"/>
</dbReference>
<dbReference type="Pfam" id="PF02518">
    <property type="entry name" value="HATPase_c"/>
    <property type="match status" value="1"/>
</dbReference>
<dbReference type="SMART" id="SM00387">
    <property type="entry name" value="HATPase_c"/>
    <property type="match status" value="1"/>
</dbReference>
<dbReference type="PANTHER" id="PTHR45436">
    <property type="entry name" value="SENSOR HISTIDINE KINASE YKOH"/>
    <property type="match status" value="1"/>
</dbReference>
<dbReference type="PRINTS" id="PR00344">
    <property type="entry name" value="BCTRLSENSOR"/>
</dbReference>
<evidence type="ECO:0000256" key="11">
    <source>
        <dbReference type="SAM" id="MobiDB-lite"/>
    </source>
</evidence>
<keyword evidence="7 15" id="KW-0418">Kinase</keyword>
<dbReference type="InterPro" id="IPR005467">
    <property type="entry name" value="His_kinase_dom"/>
</dbReference>
<feature type="region of interest" description="Disordered" evidence="11">
    <location>
        <begin position="59"/>
        <end position="96"/>
    </location>
</feature>
<dbReference type="GO" id="GO:0016301">
    <property type="term" value="F:kinase activity"/>
    <property type="evidence" value="ECO:0007669"/>
    <property type="project" value="UniProtKB-KW"/>
</dbReference>
<dbReference type="InterPro" id="IPR003594">
    <property type="entry name" value="HATPase_dom"/>
</dbReference>
<dbReference type="InterPro" id="IPR036890">
    <property type="entry name" value="HATPase_C_sf"/>
</dbReference>
<dbReference type="Pfam" id="PF00672">
    <property type="entry name" value="HAMP"/>
    <property type="match status" value="1"/>
</dbReference>
<evidence type="ECO:0000256" key="2">
    <source>
        <dbReference type="ARBA" id="ARBA00004236"/>
    </source>
</evidence>
<dbReference type="Gene3D" id="3.30.565.10">
    <property type="entry name" value="Histidine kinase-like ATPase, C-terminal domain"/>
    <property type="match status" value="1"/>
</dbReference>
<organism evidence="15 16">
    <name type="scientific">Plantactinospora solaniradicis</name>
    <dbReference type="NCBI Taxonomy" id="1723736"/>
    <lineage>
        <taxon>Bacteria</taxon>
        <taxon>Bacillati</taxon>
        <taxon>Actinomycetota</taxon>
        <taxon>Actinomycetes</taxon>
        <taxon>Micromonosporales</taxon>
        <taxon>Micromonosporaceae</taxon>
        <taxon>Plantactinospora</taxon>
    </lineage>
</organism>
<name>A0ABW1KEF7_9ACTN</name>
<evidence type="ECO:0000256" key="5">
    <source>
        <dbReference type="ARBA" id="ARBA00022679"/>
    </source>
</evidence>
<evidence type="ECO:0000313" key="16">
    <source>
        <dbReference type="Proteomes" id="UP001596203"/>
    </source>
</evidence>
<evidence type="ECO:0000259" key="14">
    <source>
        <dbReference type="PROSITE" id="PS50885"/>
    </source>
</evidence>
<proteinExistence type="predicted"/>
<keyword evidence="10 12" id="KW-0472">Membrane</keyword>
<feature type="domain" description="Histidine kinase" evidence="13">
    <location>
        <begin position="195"/>
        <end position="409"/>
    </location>
</feature>
<dbReference type="PROSITE" id="PS50109">
    <property type="entry name" value="HIS_KIN"/>
    <property type="match status" value="1"/>
</dbReference>
<dbReference type="InterPro" id="IPR036097">
    <property type="entry name" value="HisK_dim/P_sf"/>
</dbReference>
<dbReference type="PANTHER" id="PTHR45436:SF5">
    <property type="entry name" value="SENSOR HISTIDINE KINASE TRCS"/>
    <property type="match status" value="1"/>
</dbReference>
<dbReference type="Gene3D" id="1.10.287.130">
    <property type="match status" value="1"/>
</dbReference>